<accession>A0ABR8U303</accession>
<feature type="compositionally biased region" description="Low complexity" evidence="1">
    <location>
        <begin position="29"/>
        <end position="71"/>
    </location>
</feature>
<name>A0ABR8U303_9CELL</name>
<dbReference type="Proteomes" id="UP000655570">
    <property type="component" value="Unassembled WGS sequence"/>
</dbReference>
<keyword evidence="3" id="KW-1185">Reference proteome</keyword>
<comment type="caution">
    <text evidence="2">The sequence shown here is derived from an EMBL/GenBank/DDBJ whole genome shotgun (WGS) entry which is preliminary data.</text>
</comment>
<feature type="compositionally biased region" description="Low complexity" evidence="1">
    <location>
        <begin position="106"/>
        <end position="120"/>
    </location>
</feature>
<proteinExistence type="predicted"/>
<evidence type="ECO:0000313" key="3">
    <source>
        <dbReference type="Proteomes" id="UP000655570"/>
    </source>
</evidence>
<organism evidence="2 3">
    <name type="scientific">Oerskovia merdavium</name>
    <dbReference type="NCBI Taxonomy" id="2762227"/>
    <lineage>
        <taxon>Bacteria</taxon>
        <taxon>Bacillati</taxon>
        <taxon>Actinomycetota</taxon>
        <taxon>Actinomycetes</taxon>
        <taxon>Micrococcales</taxon>
        <taxon>Cellulomonadaceae</taxon>
        <taxon>Oerskovia</taxon>
    </lineage>
</organism>
<dbReference type="EMBL" id="JACSQF010000021">
    <property type="protein sequence ID" value="MBD7982412.1"/>
    <property type="molecule type" value="Genomic_DNA"/>
</dbReference>
<evidence type="ECO:0000256" key="1">
    <source>
        <dbReference type="SAM" id="MobiDB-lite"/>
    </source>
</evidence>
<dbReference type="Pfam" id="PF10783">
    <property type="entry name" value="DUF2599"/>
    <property type="match status" value="1"/>
</dbReference>
<dbReference type="InterPro" id="IPR019719">
    <property type="entry name" value="DUF2599"/>
</dbReference>
<gene>
    <name evidence="2" type="ORF">H9641_17055</name>
</gene>
<sequence>MTTHSLTADGIELLLSVPVGAAPGGAEGESGAPAAADDIADGVAGADGAAGEPAEAAEAGDPAGTGTAAPGQVTPVTVTSDEDGSSRVSFGLSASAAGTGSGSDSGGDSDNGTATGTTDGATATATLDLVSPADGSLLRNGDGSISVLDAAGTPLGGLSAPEATEPSGSTLRAGVVVVAPTRAEVRVKAAGVTPSGTAGTTASTPPDDVTVTTWLGAQGVRSATWGNREGGRSLAVDPTPWARQSGLVGEETAWAQLVASEPEADSSTMRDQFDCHALGATDKKTWNLEPWRPDVGFLATVAARCNPTS</sequence>
<reference evidence="2 3" key="1">
    <citation type="submission" date="2020-08" db="EMBL/GenBank/DDBJ databases">
        <title>A Genomic Blueprint of the Chicken Gut Microbiome.</title>
        <authorList>
            <person name="Gilroy R."/>
            <person name="Ravi A."/>
            <person name="Getino M."/>
            <person name="Pursley I."/>
            <person name="Horton D.L."/>
            <person name="Alikhan N.-F."/>
            <person name="Baker D."/>
            <person name="Gharbi K."/>
            <person name="Hall N."/>
            <person name="Watson M."/>
            <person name="Adriaenssens E.M."/>
            <person name="Foster-Nyarko E."/>
            <person name="Jarju S."/>
            <person name="Secka A."/>
            <person name="Antonio M."/>
            <person name="Oren A."/>
            <person name="Chaudhuri R."/>
            <person name="La Ragione R.M."/>
            <person name="Hildebrand F."/>
            <person name="Pallen M.J."/>
        </authorList>
    </citation>
    <scope>NUCLEOTIDE SEQUENCE [LARGE SCALE GENOMIC DNA]</scope>
    <source>
        <strain evidence="2 3">Sa2CUA9</strain>
    </source>
</reference>
<feature type="region of interest" description="Disordered" evidence="1">
    <location>
        <begin position="24"/>
        <end position="120"/>
    </location>
</feature>
<evidence type="ECO:0000313" key="2">
    <source>
        <dbReference type="EMBL" id="MBD7982412.1"/>
    </source>
</evidence>
<protein>
    <submittedName>
        <fullName evidence="2">DUF2599 domain-containing protein</fullName>
    </submittedName>
</protein>